<dbReference type="GeneID" id="87857911"/>
<keyword evidence="1" id="KW-0732">Signal</keyword>
<sequence>MSWARWLGFQAIGSILRIAACSHQEVSMSKVSRSWPLTQGCRRRPQMQGRAERETGDCARTTSCLCHGVSQQGQLGESLGQAAPPRDGLACSATFNPKERIYARNRWTCGYVRCFLSTVCLWYP</sequence>
<gene>
    <name evidence="2" type="ORF">B0H65DRAFT_126947</name>
</gene>
<comment type="caution">
    <text evidence="2">The sequence shown here is derived from an EMBL/GenBank/DDBJ whole genome shotgun (WGS) entry which is preliminary data.</text>
</comment>
<dbReference type="Proteomes" id="UP001278500">
    <property type="component" value="Unassembled WGS sequence"/>
</dbReference>
<name>A0AAE0MVB3_9PEZI</name>
<feature type="chain" id="PRO_5042226801" description="Secreted protein" evidence="1">
    <location>
        <begin position="22"/>
        <end position="124"/>
    </location>
</feature>
<evidence type="ECO:0000256" key="1">
    <source>
        <dbReference type="SAM" id="SignalP"/>
    </source>
</evidence>
<dbReference type="AlphaFoldDB" id="A0AAE0MVB3"/>
<dbReference type="EMBL" id="JAUEPP010000002">
    <property type="protein sequence ID" value="KAK3351609.1"/>
    <property type="molecule type" value="Genomic_DNA"/>
</dbReference>
<reference evidence="2" key="1">
    <citation type="journal article" date="2023" name="Mol. Phylogenet. Evol.">
        <title>Genome-scale phylogeny and comparative genomics of the fungal order Sordariales.</title>
        <authorList>
            <person name="Hensen N."/>
            <person name="Bonometti L."/>
            <person name="Westerberg I."/>
            <person name="Brannstrom I.O."/>
            <person name="Guillou S."/>
            <person name="Cros-Aarteil S."/>
            <person name="Calhoun S."/>
            <person name="Haridas S."/>
            <person name="Kuo A."/>
            <person name="Mondo S."/>
            <person name="Pangilinan J."/>
            <person name="Riley R."/>
            <person name="LaButti K."/>
            <person name="Andreopoulos B."/>
            <person name="Lipzen A."/>
            <person name="Chen C."/>
            <person name="Yan M."/>
            <person name="Daum C."/>
            <person name="Ng V."/>
            <person name="Clum A."/>
            <person name="Steindorff A."/>
            <person name="Ohm R.A."/>
            <person name="Martin F."/>
            <person name="Silar P."/>
            <person name="Natvig D.O."/>
            <person name="Lalanne C."/>
            <person name="Gautier V."/>
            <person name="Ament-Velasquez S.L."/>
            <person name="Kruys A."/>
            <person name="Hutchinson M.I."/>
            <person name="Powell A.J."/>
            <person name="Barry K."/>
            <person name="Miller A.N."/>
            <person name="Grigoriev I.V."/>
            <person name="Debuchy R."/>
            <person name="Gladieux P."/>
            <person name="Hiltunen Thoren M."/>
            <person name="Johannesson H."/>
        </authorList>
    </citation>
    <scope>NUCLEOTIDE SEQUENCE</scope>
    <source>
        <strain evidence="2">CBS 560.94</strain>
    </source>
</reference>
<accession>A0AAE0MVB3</accession>
<reference evidence="2" key="2">
    <citation type="submission" date="2023-06" db="EMBL/GenBank/DDBJ databases">
        <authorList>
            <consortium name="Lawrence Berkeley National Laboratory"/>
            <person name="Haridas S."/>
            <person name="Hensen N."/>
            <person name="Bonometti L."/>
            <person name="Westerberg I."/>
            <person name="Brannstrom I.O."/>
            <person name="Guillou S."/>
            <person name="Cros-Aarteil S."/>
            <person name="Calhoun S."/>
            <person name="Kuo A."/>
            <person name="Mondo S."/>
            <person name="Pangilinan J."/>
            <person name="Riley R."/>
            <person name="Labutti K."/>
            <person name="Andreopoulos B."/>
            <person name="Lipzen A."/>
            <person name="Chen C."/>
            <person name="Yanf M."/>
            <person name="Daum C."/>
            <person name="Ng V."/>
            <person name="Clum A."/>
            <person name="Steindorff A."/>
            <person name="Ohm R."/>
            <person name="Martin F."/>
            <person name="Silar P."/>
            <person name="Natvig D."/>
            <person name="Lalanne C."/>
            <person name="Gautier V."/>
            <person name="Ament-Velasquez S.L."/>
            <person name="Kruys A."/>
            <person name="Hutchinson M.I."/>
            <person name="Powell A.J."/>
            <person name="Barry K."/>
            <person name="Miller A.N."/>
            <person name="Grigoriev I.V."/>
            <person name="Debuchy R."/>
            <person name="Gladieux P."/>
            <person name="Thoren M.H."/>
            <person name="Johannesson H."/>
        </authorList>
    </citation>
    <scope>NUCLEOTIDE SEQUENCE</scope>
    <source>
        <strain evidence="2">CBS 560.94</strain>
    </source>
</reference>
<protein>
    <recommendedName>
        <fullName evidence="4">Secreted protein</fullName>
    </recommendedName>
</protein>
<feature type="signal peptide" evidence="1">
    <location>
        <begin position="1"/>
        <end position="21"/>
    </location>
</feature>
<dbReference type="RefSeq" id="XP_062684904.1">
    <property type="nucleotide sequence ID" value="XM_062820757.1"/>
</dbReference>
<organism evidence="2 3">
    <name type="scientific">Neurospora tetraspora</name>
    <dbReference type="NCBI Taxonomy" id="94610"/>
    <lineage>
        <taxon>Eukaryota</taxon>
        <taxon>Fungi</taxon>
        <taxon>Dikarya</taxon>
        <taxon>Ascomycota</taxon>
        <taxon>Pezizomycotina</taxon>
        <taxon>Sordariomycetes</taxon>
        <taxon>Sordariomycetidae</taxon>
        <taxon>Sordariales</taxon>
        <taxon>Sordariaceae</taxon>
        <taxon>Neurospora</taxon>
    </lineage>
</organism>
<evidence type="ECO:0000313" key="3">
    <source>
        <dbReference type="Proteomes" id="UP001278500"/>
    </source>
</evidence>
<proteinExistence type="predicted"/>
<evidence type="ECO:0008006" key="4">
    <source>
        <dbReference type="Google" id="ProtNLM"/>
    </source>
</evidence>
<evidence type="ECO:0000313" key="2">
    <source>
        <dbReference type="EMBL" id="KAK3351609.1"/>
    </source>
</evidence>
<keyword evidence="3" id="KW-1185">Reference proteome</keyword>